<protein>
    <submittedName>
        <fullName evidence="1">Uncharacterized protein</fullName>
    </submittedName>
</protein>
<accession>A0ACB8R4M7</accession>
<reference evidence="1" key="1">
    <citation type="submission" date="2021-02" db="EMBL/GenBank/DDBJ databases">
        <authorList>
            <consortium name="DOE Joint Genome Institute"/>
            <person name="Ahrendt S."/>
            <person name="Looney B.P."/>
            <person name="Miyauchi S."/>
            <person name="Morin E."/>
            <person name="Drula E."/>
            <person name="Courty P.E."/>
            <person name="Chicoki N."/>
            <person name="Fauchery L."/>
            <person name="Kohler A."/>
            <person name="Kuo A."/>
            <person name="Labutti K."/>
            <person name="Pangilinan J."/>
            <person name="Lipzen A."/>
            <person name="Riley R."/>
            <person name="Andreopoulos W."/>
            <person name="He G."/>
            <person name="Johnson J."/>
            <person name="Barry K.W."/>
            <person name="Grigoriev I.V."/>
            <person name="Nagy L."/>
            <person name="Hibbett D."/>
            <person name="Henrissat B."/>
            <person name="Matheny P.B."/>
            <person name="Labbe J."/>
            <person name="Martin F."/>
        </authorList>
    </citation>
    <scope>NUCLEOTIDE SEQUENCE</scope>
    <source>
        <strain evidence="1">FP105234-sp</strain>
    </source>
</reference>
<gene>
    <name evidence="1" type="ORF">FA95DRAFT_1613066</name>
</gene>
<evidence type="ECO:0000313" key="2">
    <source>
        <dbReference type="Proteomes" id="UP000814033"/>
    </source>
</evidence>
<sequence length="77" mass="8316">MSTRPLATALLILVFFAPGRVSRTVPESALTCQMRKNASSNVPFMSSFPTPDVAGSVQDAVRMPFTPWTLAEEADIS</sequence>
<dbReference type="Proteomes" id="UP000814033">
    <property type="component" value="Unassembled WGS sequence"/>
</dbReference>
<comment type="caution">
    <text evidence="1">The sequence shown here is derived from an EMBL/GenBank/DDBJ whole genome shotgun (WGS) entry which is preliminary data.</text>
</comment>
<organism evidence="1 2">
    <name type="scientific">Auriscalpium vulgare</name>
    <dbReference type="NCBI Taxonomy" id="40419"/>
    <lineage>
        <taxon>Eukaryota</taxon>
        <taxon>Fungi</taxon>
        <taxon>Dikarya</taxon>
        <taxon>Basidiomycota</taxon>
        <taxon>Agaricomycotina</taxon>
        <taxon>Agaricomycetes</taxon>
        <taxon>Russulales</taxon>
        <taxon>Auriscalpiaceae</taxon>
        <taxon>Auriscalpium</taxon>
    </lineage>
</organism>
<dbReference type="EMBL" id="MU276403">
    <property type="protein sequence ID" value="KAI0038832.1"/>
    <property type="molecule type" value="Genomic_DNA"/>
</dbReference>
<proteinExistence type="predicted"/>
<evidence type="ECO:0000313" key="1">
    <source>
        <dbReference type="EMBL" id="KAI0038832.1"/>
    </source>
</evidence>
<keyword evidence="2" id="KW-1185">Reference proteome</keyword>
<reference evidence="1" key="2">
    <citation type="journal article" date="2022" name="New Phytol.">
        <title>Evolutionary transition to the ectomycorrhizal habit in the genomes of a hyperdiverse lineage of mushroom-forming fungi.</title>
        <authorList>
            <person name="Looney B."/>
            <person name="Miyauchi S."/>
            <person name="Morin E."/>
            <person name="Drula E."/>
            <person name="Courty P.E."/>
            <person name="Kohler A."/>
            <person name="Kuo A."/>
            <person name="LaButti K."/>
            <person name="Pangilinan J."/>
            <person name="Lipzen A."/>
            <person name="Riley R."/>
            <person name="Andreopoulos W."/>
            <person name="He G."/>
            <person name="Johnson J."/>
            <person name="Nolan M."/>
            <person name="Tritt A."/>
            <person name="Barry K.W."/>
            <person name="Grigoriev I.V."/>
            <person name="Nagy L.G."/>
            <person name="Hibbett D."/>
            <person name="Henrissat B."/>
            <person name="Matheny P.B."/>
            <person name="Labbe J."/>
            <person name="Martin F.M."/>
        </authorList>
    </citation>
    <scope>NUCLEOTIDE SEQUENCE</scope>
    <source>
        <strain evidence="1">FP105234-sp</strain>
    </source>
</reference>
<name>A0ACB8R4M7_9AGAM</name>